<dbReference type="AlphaFoldDB" id="A0A2N5VAJ8"/>
<dbReference type="EMBL" id="PGCI01000034">
    <property type="protein sequence ID" value="PLW47037.1"/>
    <property type="molecule type" value="Genomic_DNA"/>
</dbReference>
<evidence type="ECO:0000256" key="1">
    <source>
        <dbReference type="SAM" id="MobiDB-lite"/>
    </source>
</evidence>
<dbReference type="PANTHER" id="PTHR47150:SF7">
    <property type="entry name" value="NUCLEASE"/>
    <property type="match status" value="1"/>
</dbReference>
<name>A0A2N5VAJ8_9BASI</name>
<comment type="caution">
    <text evidence="2">The sequence shown here is derived from an EMBL/GenBank/DDBJ whole genome shotgun (WGS) entry which is preliminary data.</text>
</comment>
<reference evidence="2 3" key="1">
    <citation type="submission" date="2017-11" db="EMBL/GenBank/DDBJ databases">
        <title>De novo assembly and phasing of dikaryotic genomes from two isolates of Puccinia coronata f. sp. avenae, the causal agent of oat crown rust.</title>
        <authorList>
            <person name="Miller M.E."/>
            <person name="Zhang Y."/>
            <person name="Omidvar V."/>
            <person name="Sperschneider J."/>
            <person name="Schwessinger B."/>
            <person name="Raley C."/>
            <person name="Palmer J.M."/>
            <person name="Garnica D."/>
            <person name="Upadhyaya N."/>
            <person name="Rathjen J."/>
            <person name="Taylor J.M."/>
            <person name="Park R.F."/>
            <person name="Dodds P.N."/>
            <person name="Hirsch C.D."/>
            <person name="Kianian S.F."/>
            <person name="Figueroa M."/>
        </authorList>
    </citation>
    <scope>NUCLEOTIDE SEQUENCE [LARGE SCALE GENOMIC DNA]</scope>
    <source>
        <strain evidence="2">12SD80</strain>
    </source>
</reference>
<evidence type="ECO:0000313" key="2">
    <source>
        <dbReference type="EMBL" id="PLW47037.1"/>
    </source>
</evidence>
<gene>
    <name evidence="2" type="ORF">PCASD_03959</name>
</gene>
<feature type="region of interest" description="Disordered" evidence="1">
    <location>
        <begin position="34"/>
        <end position="55"/>
    </location>
</feature>
<protein>
    <submittedName>
        <fullName evidence="2">Uncharacterized protein</fullName>
    </submittedName>
</protein>
<dbReference type="Proteomes" id="UP000235392">
    <property type="component" value="Unassembled WGS sequence"/>
</dbReference>
<dbReference type="PANTHER" id="PTHR47150">
    <property type="entry name" value="OS12G0169200 PROTEIN"/>
    <property type="match status" value="1"/>
</dbReference>
<proteinExistence type="predicted"/>
<organism evidence="2 3">
    <name type="scientific">Puccinia coronata f. sp. avenae</name>
    <dbReference type="NCBI Taxonomy" id="200324"/>
    <lineage>
        <taxon>Eukaryota</taxon>
        <taxon>Fungi</taxon>
        <taxon>Dikarya</taxon>
        <taxon>Basidiomycota</taxon>
        <taxon>Pucciniomycotina</taxon>
        <taxon>Pucciniomycetes</taxon>
        <taxon>Pucciniales</taxon>
        <taxon>Pucciniaceae</taxon>
        <taxon>Puccinia</taxon>
    </lineage>
</organism>
<accession>A0A2N5VAJ8</accession>
<evidence type="ECO:0000313" key="3">
    <source>
        <dbReference type="Proteomes" id="UP000235392"/>
    </source>
</evidence>
<sequence>MSKQRAPRGSVANLPTEIALVARQRLNKEKIPSYLAHHNPRPDSQHSLTPSAPSMAHPHADYLFDIEEEETFLRLLASIRRPRLGPTSNSNNERAVILRDQLAGHERLLKDYFSEHLVYNERMFERCFRMSRSLFEKIGRDLQEHN</sequence>